<proteinExistence type="inferred from homology"/>
<dbReference type="FunFam" id="3.30.420.10:FF:000019">
    <property type="entry name" value="RNA exonuclease NEF-sp"/>
    <property type="match status" value="1"/>
</dbReference>
<dbReference type="InterPro" id="IPR047021">
    <property type="entry name" value="REXO1/3/4-like"/>
</dbReference>
<feature type="region of interest" description="Disordered" evidence="7">
    <location>
        <begin position="1"/>
        <end position="25"/>
    </location>
</feature>
<keyword evidence="6" id="KW-0539">Nucleus</keyword>
<evidence type="ECO:0000256" key="1">
    <source>
        <dbReference type="ARBA" id="ARBA00004123"/>
    </source>
</evidence>
<dbReference type="GO" id="GO:0004527">
    <property type="term" value="F:exonuclease activity"/>
    <property type="evidence" value="ECO:0007669"/>
    <property type="project" value="UniProtKB-KW"/>
</dbReference>
<dbReference type="AlphaFoldDB" id="A0A1S4FEG0"/>
<evidence type="ECO:0000256" key="5">
    <source>
        <dbReference type="ARBA" id="ARBA00022839"/>
    </source>
</evidence>
<evidence type="ECO:0000256" key="3">
    <source>
        <dbReference type="ARBA" id="ARBA00022722"/>
    </source>
</evidence>
<reference evidence="8 9" key="1">
    <citation type="submission" date="2017-06" db="EMBL/GenBank/DDBJ databases">
        <title>Aedes aegypti genome working group (AGWG) sequencing and assembly.</title>
        <authorList>
            <consortium name="Aedes aegypti Genome Working Group (AGWG)"/>
            <person name="Matthews B.J."/>
        </authorList>
    </citation>
    <scope>NUCLEOTIDE SEQUENCE [LARGE SCALE GENOMIC DNA]</scope>
    <source>
        <strain evidence="8 9">LVP_AGWG</strain>
    </source>
</reference>
<evidence type="ECO:0000256" key="7">
    <source>
        <dbReference type="SAM" id="MobiDB-lite"/>
    </source>
</evidence>
<dbReference type="OrthoDB" id="3996471at2759"/>
<dbReference type="InterPro" id="IPR013520">
    <property type="entry name" value="Ribonucl_H"/>
</dbReference>
<dbReference type="SUPFAM" id="SSF53098">
    <property type="entry name" value="Ribonuclease H-like"/>
    <property type="match status" value="1"/>
</dbReference>
<dbReference type="SMART" id="SM00479">
    <property type="entry name" value="EXOIII"/>
    <property type="match status" value="1"/>
</dbReference>
<name>A0A1S4FEG0_AEDAE</name>
<keyword evidence="3" id="KW-0540">Nuclease</keyword>
<evidence type="ECO:0000313" key="8">
    <source>
        <dbReference type="EnsemblMetazoa" id="AAEL006744-PA"/>
    </source>
</evidence>
<dbReference type="EnsemblMetazoa" id="AAEL006744-RA">
    <property type="protein sequence ID" value="AAEL006744-PA"/>
    <property type="gene ID" value="AAEL006744"/>
</dbReference>
<evidence type="ECO:0000256" key="4">
    <source>
        <dbReference type="ARBA" id="ARBA00022801"/>
    </source>
</evidence>
<sequence length="666" mass="74715">MKEPNLTMLSSSSSSSVSRKEQRLERKKRKILALAEVMQLNERDRASSSAGVSSCLASSLNEEGSSVLEVEVKGSQELQEPDQKKAKLEDADFRTLKAEVNQKRDRMRNIPKLRLKEVGEEALMKTKPEERVPLLLDDIQALLMYTLLRTDSPTNPNRWAALEKSAKLTHTTVLLIEGLTSDDFTEYESDFKECKKIFHNILQVVTPSERLVEELACIPLSDSHKDILLAEYGSLEAAMLACKDNLLIRKSIFNNIGLEQPGEGEDNGGEEYDDVELPPGDKFPRTQLLLSPIQMINEDYPLPLTGCLKHRYAGYVTTNDHYAPVSPKSPMFGLDCEMCKTSIGASELTRVSIIDEEGNEFYETLVRPENKIVDYLTQFSGITAEMMKDVSKTLKDVQKDLRNKLPPDAILVGQSLNFDLNALKMMHPYVIDTSILFNVTGTPGTKSKLKVLSQKFLKRDIQCSSRGHNSIEDCTASLELVKLKLSKNIYFGDQWLQDRRNYHKRVKSKVGIATPEDIQRLGENSTTTEITATLFGHARKKNKKSEIVTNGDNLDNFAGYFGEAIKANAAAKNLLSFQKLDSDKAAIEHTMEKCLNYDFNLCCLQLKRDDLATVDAKRAKIEQIDGWVRKLFTSISVNGLLVVLLAGGEVNERSRMAVAMIQTRKG</sequence>
<evidence type="ECO:0000313" key="9">
    <source>
        <dbReference type="Proteomes" id="UP000008820"/>
    </source>
</evidence>
<dbReference type="PANTHER" id="PTHR12801:SF82">
    <property type="entry name" value="RNA EXONUCLEASE 5"/>
    <property type="match status" value="1"/>
</dbReference>
<dbReference type="InterPro" id="IPR012337">
    <property type="entry name" value="RNaseH-like_sf"/>
</dbReference>
<evidence type="ECO:0000256" key="6">
    <source>
        <dbReference type="ARBA" id="ARBA00023242"/>
    </source>
</evidence>
<keyword evidence="5" id="KW-0269">Exonuclease</keyword>
<dbReference type="Proteomes" id="UP000008820">
    <property type="component" value="Chromosome 2"/>
</dbReference>
<keyword evidence="9" id="KW-1185">Reference proteome</keyword>
<keyword evidence="4" id="KW-0378">Hydrolase</keyword>
<feature type="region of interest" description="Disordered" evidence="7">
    <location>
        <begin position="259"/>
        <end position="278"/>
    </location>
</feature>
<reference evidence="8" key="2">
    <citation type="submission" date="2021-02" db="UniProtKB">
        <authorList>
            <consortium name="EnsemblMetazoa"/>
        </authorList>
    </citation>
    <scope>IDENTIFICATION</scope>
    <source>
        <strain evidence="8">LVP_AGWG</strain>
    </source>
</reference>
<dbReference type="CDD" id="cd06145">
    <property type="entry name" value="REX1_like"/>
    <property type="match status" value="1"/>
</dbReference>
<dbReference type="VEuPathDB" id="VectorBase:AAEL006744"/>
<dbReference type="InterPro" id="IPR036397">
    <property type="entry name" value="RNaseH_sf"/>
</dbReference>
<feature type="compositionally biased region" description="Acidic residues" evidence="7">
    <location>
        <begin position="262"/>
        <end position="276"/>
    </location>
</feature>
<accession>A0A1S4FEG0</accession>
<dbReference type="FunCoup" id="A0A1S4FEG0">
    <property type="interactions" value="606"/>
</dbReference>
<comment type="subcellular location">
    <subcellularLocation>
        <location evidence="1">Nucleus</location>
    </subcellularLocation>
</comment>
<dbReference type="InParanoid" id="A0A1S4FEG0"/>
<dbReference type="InterPro" id="IPR034922">
    <property type="entry name" value="REX1-like_exo"/>
</dbReference>
<gene>
    <name evidence="8" type="primary">5568301</name>
</gene>
<dbReference type="PANTHER" id="PTHR12801">
    <property type="entry name" value="RNA EXONUCLEASE REXO1 / RECO3 FAMILY MEMBER-RELATED"/>
    <property type="match status" value="1"/>
</dbReference>
<protein>
    <submittedName>
        <fullName evidence="8">Exonuclease nef-sp</fullName>
    </submittedName>
</protein>
<dbReference type="Gene3D" id="3.30.420.10">
    <property type="entry name" value="Ribonuclease H-like superfamily/Ribonuclease H"/>
    <property type="match status" value="1"/>
</dbReference>
<dbReference type="GO" id="GO:0005634">
    <property type="term" value="C:nucleus"/>
    <property type="evidence" value="ECO:0007669"/>
    <property type="project" value="UniProtKB-SubCell"/>
</dbReference>
<organism evidence="8 9">
    <name type="scientific">Aedes aegypti</name>
    <name type="common">Yellowfever mosquito</name>
    <name type="synonym">Culex aegypti</name>
    <dbReference type="NCBI Taxonomy" id="7159"/>
    <lineage>
        <taxon>Eukaryota</taxon>
        <taxon>Metazoa</taxon>
        <taxon>Ecdysozoa</taxon>
        <taxon>Arthropoda</taxon>
        <taxon>Hexapoda</taxon>
        <taxon>Insecta</taxon>
        <taxon>Pterygota</taxon>
        <taxon>Neoptera</taxon>
        <taxon>Endopterygota</taxon>
        <taxon>Diptera</taxon>
        <taxon>Nematocera</taxon>
        <taxon>Culicoidea</taxon>
        <taxon>Culicidae</taxon>
        <taxon>Culicinae</taxon>
        <taxon>Aedini</taxon>
        <taxon>Aedes</taxon>
        <taxon>Stegomyia</taxon>
    </lineage>
</organism>
<comment type="similarity">
    <text evidence="2">Belongs to the REXO1/REXO3 family.</text>
</comment>
<dbReference type="GO" id="GO:0003676">
    <property type="term" value="F:nucleic acid binding"/>
    <property type="evidence" value="ECO:0007669"/>
    <property type="project" value="InterPro"/>
</dbReference>
<evidence type="ECO:0000256" key="2">
    <source>
        <dbReference type="ARBA" id="ARBA00006357"/>
    </source>
</evidence>
<dbReference type="Pfam" id="PF00929">
    <property type="entry name" value="RNase_T"/>
    <property type="match status" value="1"/>
</dbReference>